<evidence type="ECO:0000256" key="4">
    <source>
        <dbReference type="ARBA" id="ARBA00022692"/>
    </source>
</evidence>
<keyword evidence="3" id="KW-0813">Transport</keyword>
<evidence type="ECO:0000256" key="1">
    <source>
        <dbReference type="ARBA" id="ARBA00004141"/>
    </source>
</evidence>
<keyword evidence="6" id="KW-1133">Transmembrane helix</keyword>
<keyword evidence="5" id="KW-0677">Repeat</keyword>
<evidence type="ECO:0000256" key="5">
    <source>
        <dbReference type="ARBA" id="ARBA00022737"/>
    </source>
</evidence>
<dbReference type="InterPro" id="IPR002067">
    <property type="entry name" value="MCP"/>
</dbReference>
<name>A0A3G4ZNB9_9VIRU</name>
<dbReference type="InterPro" id="IPR018108">
    <property type="entry name" value="MCP_transmembrane"/>
</dbReference>
<sequence length="278" mass="31331">MSNYAEYIAGSMSGVIRIGVGYPIETLKVRIQTVYGDKSILSNTQKIYRTEGIKGFYRGSFGLFIGSSILTSIEFGTYSKVSKYIGTNSNTTNFIGGTLAGFVQSPLTIPIEHIRNRMQVTSLMGEKYKNSYDAYKKIYMNYGLKGIYKGSILTIIRDTPSTGLYFMSYKMTENKLQCIDKNNRFKSIAPGISGVVAGLAFWIPIYPIDVIKNRIQTDAFNKSVMKYDGMFDCVKQLYKSDGILGFYRGFNACLLRSIPVHFAMFLCYENVMKYLSLT</sequence>
<dbReference type="InterPro" id="IPR050567">
    <property type="entry name" value="Mitochondrial_Carrier"/>
</dbReference>
<gene>
    <name evidence="8" type="ORF">Terrestrivirus6_16</name>
</gene>
<evidence type="ECO:0000256" key="6">
    <source>
        <dbReference type="ARBA" id="ARBA00022989"/>
    </source>
</evidence>
<reference evidence="8" key="1">
    <citation type="submission" date="2018-10" db="EMBL/GenBank/DDBJ databases">
        <title>Hidden diversity of soil giant viruses.</title>
        <authorList>
            <person name="Schulz F."/>
            <person name="Alteio L."/>
            <person name="Goudeau D."/>
            <person name="Ryan E.M."/>
            <person name="Malmstrom R.R."/>
            <person name="Blanchard J."/>
            <person name="Woyke T."/>
        </authorList>
    </citation>
    <scope>NUCLEOTIDE SEQUENCE</scope>
    <source>
        <strain evidence="8">TEV1</strain>
    </source>
</reference>
<dbReference type="PANTHER" id="PTHR45624">
    <property type="entry name" value="MITOCHONDRIAL BASIC AMINO ACIDS TRANSPORTER-RELATED"/>
    <property type="match status" value="1"/>
</dbReference>
<dbReference type="GO" id="GO:0016020">
    <property type="term" value="C:membrane"/>
    <property type="evidence" value="ECO:0007669"/>
    <property type="project" value="UniProtKB-SubCell"/>
</dbReference>
<dbReference type="Gene3D" id="1.50.40.10">
    <property type="entry name" value="Mitochondrial carrier domain"/>
    <property type="match status" value="1"/>
</dbReference>
<dbReference type="GO" id="GO:0022857">
    <property type="term" value="F:transmembrane transporter activity"/>
    <property type="evidence" value="ECO:0007669"/>
    <property type="project" value="TreeGrafter"/>
</dbReference>
<dbReference type="PANTHER" id="PTHR45624:SF9">
    <property type="entry name" value="CARRIER PROTEIN, PUTATIVE (AFU_ORTHOLOGUE AFUA_4G06390)-RELATED"/>
    <property type="match status" value="1"/>
</dbReference>
<keyword evidence="4" id="KW-0812">Transmembrane</keyword>
<protein>
    <submittedName>
        <fullName evidence="8">Mitochondrial carrier</fullName>
    </submittedName>
</protein>
<comment type="subcellular location">
    <subcellularLocation>
        <location evidence="1">Membrane</location>
        <topology evidence="1">Multi-pass membrane protein</topology>
    </subcellularLocation>
</comment>
<organism evidence="8">
    <name type="scientific">Terrestrivirus sp</name>
    <dbReference type="NCBI Taxonomy" id="2487775"/>
    <lineage>
        <taxon>Viruses</taxon>
        <taxon>Varidnaviria</taxon>
        <taxon>Bamfordvirae</taxon>
        <taxon>Nucleocytoviricota</taxon>
        <taxon>Megaviricetes</taxon>
        <taxon>Imitervirales</taxon>
        <taxon>Mimiviridae</taxon>
        <taxon>Klosneuvirinae</taxon>
    </lineage>
</organism>
<evidence type="ECO:0000256" key="3">
    <source>
        <dbReference type="ARBA" id="ARBA00022448"/>
    </source>
</evidence>
<dbReference type="PRINTS" id="PR00926">
    <property type="entry name" value="MITOCARRIER"/>
</dbReference>
<dbReference type="SUPFAM" id="SSF103506">
    <property type="entry name" value="Mitochondrial carrier"/>
    <property type="match status" value="1"/>
</dbReference>
<evidence type="ECO:0000256" key="7">
    <source>
        <dbReference type="ARBA" id="ARBA00023136"/>
    </source>
</evidence>
<dbReference type="PROSITE" id="PS50920">
    <property type="entry name" value="SOLCAR"/>
    <property type="match status" value="3"/>
</dbReference>
<evidence type="ECO:0000256" key="2">
    <source>
        <dbReference type="ARBA" id="ARBA00006375"/>
    </source>
</evidence>
<comment type="similarity">
    <text evidence="2">Belongs to the mitochondrial carrier (TC 2.A.29) family.</text>
</comment>
<keyword evidence="7" id="KW-0472">Membrane</keyword>
<dbReference type="InterPro" id="IPR023395">
    <property type="entry name" value="MCP_dom_sf"/>
</dbReference>
<proteinExistence type="inferred from homology"/>
<dbReference type="Pfam" id="PF00153">
    <property type="entry name" value="Mito_carr"/>
    <property type="match status" value="3"/>
</dbReference>
<dbReference type="EMBL" id="MK071984">
    <property type="protein sequence ID" value="AYV76390.1"/>
    <property type="molecule type" value="Genomic_DNA"/>
</dbReference>
<evidence type="ECO:0000313" key="8">
    <source>
        <dbReference type="EMBL" id="AYV76390.1"/>
    </source>
</evidence>
<accession>A0A3G4ZNB9</accession>